<dbReference type="InterPro" id="IPR000160">
    <property type="entry name" value="GGDEF_dom"/>
</dbReference>
<dbReference type="Pfam" id="PF08447">
    <property type="entry name" value="PAS_3"/>
    <property type="match status" value="2"/>
</dbReference>
<feature type="domain" description="PAC" evidence="2">
    <location>
        <begin position="250"/>
        <end position="303"/>
    </location>
</feature>
<dbReference type="InterPro" id="IPR029016">
    <property type="entry name" value="GAF-like_dom_sf"/>
</dbReference>
<dbReference type="PROSITE" id="PS50112">
    <property type="entry name" value="PAS"/>
    <property type="match status" value="1"/>
</dbReference>
<dbReference type="SMART" id="SM00091">
    <property type="entry name" value="PAS"/>
    <property type="match status" value="2"/>
</dbReference>
<dbReference type="Gene3D" id="3.30.70.270">
    <property type="match status" value="1"/>
</dbReference>
<evidence type="ECO:0000313" key="5">
    <source>
        <dbReference type="Proteomes" id="UP001596379"/>
    </source>
</evidence>
<dbReference type="CDD" id="cd01949">
    <property type="entry name" value="GGDEF"/>
    <property type="match status" value="1"/>
</dbReference>
<dbReference type="PANTHER" id="PTHR46663:SF4">
    <property type="entry name" value="DIGUANYLATE CYCLASE DGCT-RELATED"/>
    <property type="match status" value="1"/>
</dbReference>
<proteinExistence type="predicted"/>
<dbReference type="InterPro" id="IPR000014">
    <property type="entry name" value="PAS"/>
</dbReference>
<dbReference type="EC" id="2.7.7.65" evidence="4"/>
<dbReference type="NCBIfam" id="TIGR00229">
    <property type="entry name" value="sensory_box"/>
    <property type="match status" value="1"/>
</dbReference>
<dbReference type="InterPro" id="IPR043128">
    <property type="entry name" value="Rev_trsase/Diguanyl_cyclase"/>
</dbReference>
<dbReference type="InterPro" id="IPR001610">
    <property type="entry name" value="PAC"/>
</dbReference>
<name>A0ABW2J2Y2_9BURK</name>
<organism evidence="4 5">
    <name type="scientific">Herminiimonas aquatilis</name>
    <dbReference type="NCBI Taxonomy" id="345342"/>
    <lineage>
        <taxon>Bacteria</taxon>
        <taxon>Pseudomonadati</taxon>
        <taxon>Pseudomonadota</taxon>
        <taxon>Betaproteobacteria</taxon>
        <taxon>Burkholderiales</taxon>
        <taxon>Oxalobacteraceae</taxon>
        <taxon>Herminiimonas</taxon>
    </lineage>
</organism>
<dbReference type="NCBIfam" id="TIGR00254">
    <property type="entry name" value="GGDEF"/>
    <property type="match status" value="1"/>
</dbReference>
<dbReference type="CDD" id="cd00130">
    <property type="entry name" value="PAS"/>
    <property type="match status" value="2"/>
</dbReference>
<evidence type="ECO:0000313" key="4">
    <source>
        <dbReference type="EMBL" id="MFC7297757.1"/>
    </source>
</evidence>
<dbReference type="SMART" id="SM00267">
    <property type="entry name" value="GGDEF"/>
    <property type="match status" value="1"/>
</dbReference>
<dbReference type="Gene3D" id="3.30.450.40">
    <property type="match status" value="1"/>
</dbReference>
<dbReference type="PROSITE" id="PS50887">
    <property type="entry name" value="GGDEF"/>
    <property type="match status" value="1"/>
</dbReference>
<evidence type="ECO:0000259" key="3">
    <source>
        <dbReference type="PROSITE" id="PS50887"/>
    </source>
</evidence>
<accession>A0ABW2J2Y2</accession>
<keyword evidence="5" id="KW-1185">Reference proteome</keyword>
<dbReference type="InterPro" id="IPR029787">
    <property type="entry name" value="Nucleotide_cyclase"/>
</dbReference>
<dbReference type="Pfam" id="PF00990">
    <property type="entry name" value="GGDEF"/>
    <property type="match status" value="1"/>
</dbReference>
<dbReference type="InterPro" id="IPR013655">
    <property type="entry name" value="PAS_fold_3"/>
</dbReference>
<keyword evidence="4" id="KW-0548">Nucleotidyltransferase</keyword>
<feature type="domain" description="PAS" evidence="1">
    <location>
        <begin position="174"/>
        <end position="246"/>
    </location>
</feature>
<dbReference type="PANTHER" id="PTHR46663">
    <property type="entry name" value="DIGUANYLATE CYCLASE DGCT-RELATED"/>
    <property type="match status" value="1"/>
</dbReference>
<dbReference type="EMBL" id="JBHTCC010000001">
    <property type="protein sequence ID" value="MFC7297757.1"/>
    <property type="molecule type" value="Genomic_DNA"/>
</dbReference>
<dbReference type="InterPro" id="IPR035965">
    <property type="entry name" value="PAS-like_dom_sf"/>
</dbReference>
<comment type="caution">
    <text evidence="4">The sequence shown here is derived from an EMBL/GenBank/DDBJ whole genome shotgun (WGS) entry which is preliminary data.</text>
</comment>
<dbReference type="GO" id="GO:0052621">
    <property type="term" value="F:diguanylate cyclase activity"/>
    <property type="evidence" value="ECO:0007669"/>
    <property type="project" value="UniProtKB-EC"/>
</dbReference>
<dbReference type="Gene3D" id="3.30.450.20">
    <property type="entry name" value="PAS domain"/>
    <property type="match status" value="2"/>
</dbReference>
<dbReference type="SUPFAM" id="SSF55073">
    <property type="entry name" value="Nucleotide cyclase"/>
    <property type="match status" value="1"/>
</dbReference>
<dbReference type="InterPro" id="IPR000700">
    <property type="entry name" value="PAS-assoc_C"/>
</dbReference>
<feature type="domain" description="GGDEF" evidence="3">
    <location>
        <begin position="467"/>
        <end position="600"/>
    </location>
</feature>
<dbReference type="SUPFAM" id="SSF55785">
    <property type="entry name" value="PYP-like sensor domain (PAS domain)"/>
    <property type="match status" value="2"/>
</dbReference>
<keyword evidence="4" id="KW-0808">Transferase</keyword>
<reference evidence="5" key="1">
    <citation type="journal article" date="2019" name="Int. J. Syst. Evol. Microbiol.">
        <title>The Global Catalogue of Microorganisms (GCM) 10K type strain sequencing project: providing services to taxonomists for standard genome sequencing and annotation.</title>
        <authorList>
            <consortium name="The Broad Institute Genomics Platform"/>
            <consortium name="The Broad Institute Genome Sequencing Center for Infectious Disease"/>
            <person name="Wu L."/>
            <person name="Ma J."/>
        </authorList>
    </citation>
    <scope>NUCLEOTIDE SEQUENCE [LARGE SCALE GENOMIC DNA]</scope>
    <source>
        <strain evidence="5">CCUG 36956</strain>
    </source>
</reference>
<sequence length="600" mass="66895">MDFDFSHHSLTTDNLTLAHLARGAPLVQTLISLINEVEVKNHELILSLFLSEENHCLRLLATSNLPPAYCSAINQMIVDGAQQFSGRDMEASGFFSSLRDMAKTYGLHVASSAPIPYCMHGTHGLFIAHFRQAQHTSDACQQAINNAAVLASIAIAHHDAEARIRKAEDALRNNETIMALAIDGSQTGIWDRNIQTNQINYSNGWKAMLGYSPHEISSHLEESYTRIHPDDLASVKAAMQAHFDHKTDSYVVEHRIRCKDGSYKWISSRGKIVQHDASGRPSRMVGTTTDITAIRALSEELQQNVKLITSLTNEVPGLVYQYTLKPNGDAFFSYASEGIRDIYEIEAEQVAENIDAIIQLIHPEDLPRYQDSLRASAINLAPWHLEYRVVLPRQGLRWRQVDARPRKLADGSILWHGFITNITERKRIEIELEGFATIDFLTQIPNRRYFLARMGEELARIQRVAHARAAVLMCDLDHFKDVNDRHGHAAGDLVLKHFAVILRNATRKIDTAGRVGGEEFAVVLADAGIAEARIFAERIAHQIATTPVLVGDLSIYVTVSIGISVMHANDVNTDAALSRSDSALYMAKDMGRNRIEVSDV</sequence>
<protein>
    <submittedName>
        <fullName evidence="4">Diguanylate cyclase</fullName>
        <ecNumber evidence="4">2.7.7.65</ecNumber>
    </submittedName>
</protein>
<dbReference type="InterPro" id="IPR052163">
    <property type="entry name" value="DGC-Regulatory_Protein"/>
</dbReference>
<gene>
    <name evidence="4" type="ORF">ACFQO0_04830</name>
</gene>
<dbReference type="Proteomes" id="UP001596379">
    <property type="component" value="Unassembled WGS sequence"/>
</dbReference>
<dbReference type="PROSITE" id="PS50113">
    <property type="entry name" value="PAC"/>
    <property type="match status" value="1"/>
</dbReference>
<dbReference type="SMART" id="SM00086">
    <property type="entry name" value="PAC"/>
    <property type="match status" value="2"/>
</dbReference>
<evidence type="ECO:0000259" key="2">
    <source>
        <dbReference type="PROSITE" id="PS50113"/>
    </source>
</evidence>
<dbReference type="RefSeq" id="WP_382232895.1">
    <property type="nucleotide sequence ID" value="NZ_JBHTCC010000001.1"/>
</dbReference>
<evidence type="ECO:0000259" key="1">
    <source>
        <dbReference type="PROSITE" id="PS50112"/>
    </source>
</evidence>